<keyword evidence="1" id="KW-0812">Transmembrane</keyword>
<organism evidence="2 3">
    <name type="scientific">Imshaugia aleurites</name>
    <dbReference type="NCBI Taxonomy" id="172621"/>
    <lineage>
        <taxon>Eukaryota</taxon>
        <taxon>Fungi</taxon>
        <taxon>Dikarya</taxon>
        <taxon>Ascomycota</taxon>
        <taxon>Pezizomycotina</taxon>
        <taxon>Lecanoromycetes</taxon>
        <taxon>OSLEUM clade</taxon>
        <taxon>Lecanoromycetidae</taxon>
        <taxon>Lecanorales</taxon>
        <taxon>Lecanorineae</taxon>
        <taxon>Parmeliaceae</taxon>
        <taxon>Imshaugia</taxon>
    </lineage>
</organism>
<dbReference type="OrthoDB" id="529273at2759"/>
<dbReference type="EMBL" id="CAJPDT010000024">
    <property type="protein sequence ID" value="CAF9919890.1"/>
    <property type="molecule type" value="Genomic_DNA"/>
</dbReference>
<dbReference type="AlphaFoldDB" id="A0A8H3FA81"/>
<comment type="caution">
    <text evidence="2">The sequence shown here is derived from an EMBL/GenBank/DDBJ whole genome shotgun (WGS) entry which is preliminary data.</text>
</comment>
<evidence type="ECO:0000313" key="2">
    <source>
        <dbReference type="EMBL" id="CAF9919890.1"/>
    </source>
</evidence>
<feature type="transmembrane region" description="Helical" evidence="1">
    <location>
        <begin position="353"/>
        <end position="370"/>
    </location>
</feature>
<evidence type="ECO:0000256" key="1">
    <source>
        <dbReference type="SAM" id="Phobius"/>
    </source>
</evidence>
<gene>
    <name evidence="2" type="ORF">IMSHALPRED_004751</name>
</gene>
<sequence length="417" mass="44722">MVVSGDSYVTLNKYRTSVQIAVQLISASFDFLQQSVICHLFNHAGRDSGRHRQHWMPSMPGTAFPPHVQPGAFESRMLGSLMASAASATTVDGGIRQHSKFDNTRYTYNGRSCGVGASLGLADGDVTDNLLALSYVYQENGLRAEVECIYNSSTEFVIAGEPDPNIYPVAGNLPDSSGGEEYSENCGHGSDAIVAIGVAVNNASTSGYLGSQLAPCTVNFTLKIFNVSVNLTDRSINVTNFSDGVDFAASRNLTHALMRQLELVANDQTSLYVSVIGDSFNSSIASYNSCIASNGSPAPSEASATLAGLTNSVTAMVDDLLVAYSSAQLMIMNDTKLVPATVEIHASRYGSKFYIYLAFAINTAILLFLAEEAIRKRVWKDLLCFDYMDPRSLIIAGSMGGCAVGKKRLDRSHKTDV</sequence>
<keyword evidence="3" id="KW-1185">Reference proteome</keyword>
<protein>
    <submittedName>
        <fullName evidence="2">Uncharacterized protein</fullName>
    </submittedName>
</protein>
<evidence type="ECO:0000313" key="3">
    <source>
        <dbReference type="Proteomes" id="UP000664534"/>
    </source>
</evidence>
<name>A0A8H3FA81_9LECA</name>
<proteinExistence type="predicted"/>
<accession>A0A8H3FA81</accession>
<dbReference type="Proteomes" id="UP000664534">
    <property type="component" value="Unassembled WGS sequence"/>
</dbReference>
<keyword evidence="1" id="KW-1133">Transmembrane helix</keyword>
<reference evidence="2" key="1">
    <citation type="submission" date="2021-03" db="EMBL/GenBank/DDBJ databases">
        <authorList>
            <person name="Tagirdzhanova G."/>
        </authorList>
    </citation>
    <scope>NUCLEOTIDE SEQUENCE</scope>
</reference>
<keyword evidence="1" id="KW-0472">Membrane</keyword>